<keyword evidence="5" id="KW-0272">Extracellular matrix</keyword>
<dbReference type="SMART" id="SM00097">
    <property type="entry name" value="WNT1"/>
    <property type="match status" value="1"/>
</dbReference>
<organism evidence="13 14">
    <name type="scientific">Holothuria leucospilota</name>
    <name type="common">Black long sea cucumber</name>
    <name type="synonym">Mertensiothuria leucospilota</name>
    <dbReference type="NCBI Taxonomy" id="206669"/>
    <lineage>
        <taxon>Eukaryota</taxon>
        <taxon>Metazoa</taxon>
        <taxon>Echinodermata</taxon>
        <taxon>Eleutherozoa</taxon>
        <taxon>Echinozoa</taxon>
        <taxon>Holothuroidea</taxon>
        <taxon>Aspidochirotacea</taxon>
        <taxon>Aspidochirotida</taxon>
        <taxon>Holothuriidae</taxon>
        <taxon>Holothuria</taxon>
    </lineage>
</organism>
<comment type="function">
    <text evidence="11">Ligand for members of the frizzled family of seven transmembrane receptors.</text>
</comment>
<evidence type="ECO:0000256" key="9">
    <source>
        <dbReference type="ARBA" id="ARBA00023180"/>
    </source>
</evidence>
<keyword evidence="9" id="KW-0325">Glycoprotein</keyword>
<dbReference type="PANTHER" id="PTHR12027">
    <property type="entry name" value="WNT RELATED"/>
    <property type="match status" value="1"/>
</dbReference>
<feature type="chain" id="PRO_5040202919" description="Protein Wnt" evidence="12">
    <location>
        <begin position="25"/>
        <end position="374"/>
    </location>
</feature>
<keyword evidence="8" id="KW-1015">Disulfide bond</keyword>
<keyword evidence="7 12" id="KW-0732">Signal</keyword>
<evidence type="ECO:0000256" key="1">
    <source>
        <dbReference type="ARBA" id="ARBA00004498"/>
    </source>
</evidence>
<dbReference type="InterPro" id="IPR009141">
    <property type="entry name" value="Wnt3"/>
</dbReference>
<dbReference type="CDD" id="cd19335">
    <property type="entry name" value="Wnt_Wnt3_Wnt3a"/>
    <property type="match status" value="1"/>
</dbReference>
<sequence>MAKGLYHTNLLLGIILSLITGAAPYSPMWWVMGTTYSTSYQEPENIECTSIPGLQNDKVLTFCESNRQMLPSVAEGARIGIFECQVQFQGRRWNCSTIEGDESVFGNVLNREIHHYFFLNSFTGSRETAFVNSILAAGLVHSISRACARGDYLNCGCDRPNSDINIIPNDTWHWGGCSEDVRYGARFSREFLNPQDVTVKARGQMNRHNNEAGRQVVLRNMELKCKCHGISGSCELKTCWWQMASFRKLGNILKVKYDSAAEMTVQELKENRAKKEFLQPRYPHFKNPTADDLIYYQNSPDYCEYNPEVGSLGTVGRECNRTSHGIDGCELLCCGRGHNTQTVVREERCDCRFVWCCDVVCRKCQRIYDVYTCK</sequence>
<evidence type="ECO:0000256" key="3">
    <source>
        <dbReference type="ARBA" id="ARBA00022473"/>
    </source>
</evidence>
<dbReference type="GO" id="GO:0060070">
    <property type="term" value="P:canonical Wnt signaling pathway"/>
    <property type="evidence" value="ECO:0007669"/>
    <property type="project" value="UniProtKB-ARBA"/>
</dbReference>
<evidence type="ECO:0000256" key="4">
    <source>
        <dbReference type="ARBA" id="ARBA00022525"/>
    </source>
</evidence>
<evidence type="ECO:0000256" key="8">
    <source>
        <dbReference type="ARBA" id="ARBA00023157"/>
    </source>
</evidence>
<dbReference type="InterPro" id="IPR043158">
    <property type="entry name" value="Wnt_C"/>
</dbReference>
<dbReference type="PANTHER" id="PTHR12027:SF100">
    <property type="entry name" value="PROTEIN WNT"/>
    <property type="match status" value="1"/>
</dbReference>
<evidence type="ECO:0000256" key="10">
    <source>
        <dbReference type="ARBA" id="ARBA00023288"/>
    </source>
</evidence>
<dbReference type="GO" id="GO:0010468">
    <property type="term" value="P:regulation of gene expression"/>
    <property type="evidence" value="ECO:0007669"/>
    <property type="project" value="UniProtKB-ARBA"/>
</dbReference>
<name>A0A9Q0YDL8_HOLLE</name>
<evidence type="ECO:0000256" key="5">
    <source>
        <dbReference type="ARBA" id="ARBA00022530"/>
    </source>
</evidence>
<keyword evidence="4" id="KW-0964">Secreted</keyword>
<keyword evidence="10" id="KW-0449">Lipoprotein</keyword>
<comment type="caution">
    <text evidence="13">The sequence shown here is derived from an EMBL/GenBank/DDBJ whole genome shotgun (WGS) entry which is preliminary data.</text>
</comment>
<dbReference type="GO" id="GO:0010557">
    <property type="term" value="P:positive regulation of macromolecule biosynthetic process"/>
    <property type="evidence" value="ECO:0007669"/>
    <property type="project" value="UniProtKB-ARBA"/>
</dbReference>
<dbReference type="GO" id="GO:0045165">
    <property type="term" value="P:cell fate commitment"/>
    <property type="evidence" value="ECO:0007669"/>
    <property type="project" value="TreeGrafter"/>
</dbReference>
<accession>A0A9Q0YDL8</accession>
<evidence type="ECO:0000256" key="7">
    <source>
        <dbReference type="ARBA" id="ARBA00022729"/>
    </source>
</evidence>
<dbReference type="GO" id="GO:0048513">
    <property type="term" value="P:animal organ development"/>
    <property type="evidence" value="ECO:0007669"/>
    <property type="project" value="UniProtKB-ARBA"/>
</dbReference>
<keyword evidence="14" id="KW-1185">Reference proteome</keyword>
<evidence type="ECO:0000313" key="14">
    <source>
        <dbReference type="Proteomes" id="UP001152320"/>
    </source>
</evidence>
<evidence type="ECO:0000256" key="6">
    <source>
        <dbReference type="ARBA" id="ARBA00022687"/>
    </source>
</evidence>
<dbReference type="Gene3D" id="3.30.2460.20">
    <property type="match status" value="1"/>
</dbReference>
<dbReference type="InterPro" id="IPR005817">
    <property type="entry name" value="Wnt"/>
</dbReference>
<gene>
    <name evidence="13" type="ORF">HOLleu_41177</name>
</gene>
<dbReference type="FunFam" id="3.30.2460.20:FF:000001">
    <property type="entry name" value="Wnt homolog"/>
    <property type="match status" value="1"/>
</dbReference>
<dbReference type="GO" id="GO:0005109">
    <property type="term" value="F:frizzled binding"/>
    <property type="evidence" value="ECO:0007669"/>
    <property type="project" value="TreeGrafter"/>
</dbReference>
<evidence type="ECO:0000256" key="12">
    <source>
        <dbReference type="SAM" id="SignalP"/>
    </source>
</evidence>
<dbReference type="PRINTS" id="PR01349">
    <property type="entry name" value="WNTPROTEIN"/>
</dbReference>
<dbReference type="GO" id="GO:0005125">
    <property type="term" value="F:cytokine activity"/>
    <property type="evidence" value="ECO:0007669"/>
    <property type="project" value="TreeGrafter"/>
</dbReference>
<feature type="signal peptide" evidence="12">
    <location>
        <begin position="1"/>
        <end position="24"/>
    </location>
</feature>
<protein>
    <recommendedName>
        <fullName evidence="11">Protein Wnt</fullName>
    </recommendedName>
</protein>
<dbReference type="GO" id="GO:0005615">
    <property type="term" value="C:extracellular space"/>
    <property type="evidence" value="ECO:0007669"/>
    <property type="project" value="TreeGrafter"/>
</dbReference>
<dbReference type="OrthoDB" id="5945655at2759"/>
<keyword evidence="3 11" id="KW-0217">Developmental protein</keyword>
<dbReference type="Pfam" id="PF00110">
    <property type="entry name" value="wnt"/>
    <property type="match status" value="1"/>
</dbReference>
<reference evidence="13" key="1">
    <citation type="submission" date="2021-10" db="EMBL/GenBank/DDBJ databases">
        <title>Tropical sea cucumber genome reveals ecological adaptation and Cuvierian tubules defense mechanism.</title>
        <authorList>
            <person name="Chen T."/>
        </authorList>
    </citation>
    <scope>NUCLEOTIDE SEQUENCE</scope>
    <source>
        <strain evidence="13">Nanhai2018</strain>
        <tissue evidence="13">Muscle</tissue>
    </source>
</reference>
<evidence type="ECO:0000256" key="11">
    <source>
        <dbReference type="RuleBase" id="RU003500"/>
    </source>
</evidence>
<dbReference type="PROSITE" id="PS00246">
    <property type="entry name" value="WNT1"/>
    <property type="match status" value="1"/>
</dbReference>
<dbReference type="AlphaFoldDB" id="A0A9Q0YDL8"/>
<dbReference type="Proteomes" id="UP001152320">
    <property type="component" value="Chromosome 23"/>
</dbReference>
<evidence type="ECO:0000256" key="2">
    <source>
        <dbReference type="ARBA" id="ARBA00005683"/>
    </source>
</evidence>
<dbReference type="GO" id="GO:0030182">
    <property type="term" value="P:neuron differentiation"/>
    <property type="evidence" value="ECO:0007669"/>
    <property type="project" value="TreeGrafter"/>
</dbReference>
<proteinExistence type="inferred from homology"/>
<keyword evidence="6 11" id="KW-0879">Wnt signaling pathway</keyword>
<evidence type="ECO:0000313" key="13">
    <source>
        <dbReference type="EMBL" id="KAJ8019541.1"/>
    </source>
</evidence>
<comment type="subcellular location">
    <subcellularLocation>
        <location evidence="1 11">Secreted</location>
        <location evidence="1 11">Extracellular space</location>
        <location evidence="1 11">Extracellular matrix</location>
    </subcellularLocation>
</comment>
<comment type="similarity">
    <text evidence="2 11">Belongs to the Wnt family.</text>
</comment>
<dbReference type="EMBL" id="JAIZAY010000023">
    <property type="protein sequence ID" value="KAJ8019541.1"/>
    <property type="molecule type" value="Genomic_DNA"/>
</dbReference>
<dbReference type="InterPro" id="IPR018161">
    <property type="entry name" value="Wnt_CS"/>
</dbReference>